<proteinExistence type="predicted"/>
<accession>A0A0E9XIJ4</accession>
<dbReference type="AlphaFoldDB" id="A0A0E9XIJ4"/>
<dbReference type="EMBL" id="GBXM01006093">
    <property type="protein sequence ID" value="JAI02485.1"/>
    <property type="molecule type" value="Transcribed_RNA"/>
</dbReference>
<reference evidence="1" key="2">
    <citation type="journal article" date="2015" name="Fish Shellfish Immunol.">
        <title>Early steps in the European eel (Anguilla anguilla)-Vibrio vulnificus interaction in the gills: Role of the RtxA13 toxin.</title>
        <authorList>
            <person name="Callol A."/>
            <person name="Pajuelo D."/>
            <person name="Ebbesson L."/>
            <person name="Teles M."/>
            <person name="MacKenzie S."/>
            <person name="Amaro C."/>
        </authorList>
    </citation>
    <scope>NUCLEOTIDE SEQUENCE</scope>
</reference>
<organism evidence="1">
    <name type="scientific">Anguilla anguilla</name>
    <name type="common">European freshwater eel</name>
    <name type="synonym">Muraena anguilla</name>
    <dbReference type="NCBI Taxonomy" id="7936"/>
    <lineage>
        <taxon>Eukaryota</taxon>
        <taxon>Metazoa</taxon>
        <taxon>Chordata</taxon>
        <taxon>Craniata</taxon>
        <taxon>Vertebrata</taxon>
        <taxon>Euteleostomi</taxon>
        <taxon>Actinopterygii</taxon>
        <taxon>Neopterygii</taxon>
        <taxon>Teleostei</taxon>
        <taxon>Anguilliformes</taxon>
        <taxon>Anguillidae</taxon>
        <taxon>Anguilla</taxon>
    </lineage>
</organism>
<name>A0A0E9XIJ4_ANGAN</name>
<sequence>MRVLSLNCTLEYSVTLVGCVSLLHKRMYTLITWIGIIDKTDQRRTSAKRSRTEGGTTALRTGLNLRKLLTLRRGQRVSFLRKSTRRWCRKLRKLRKRKNSKVSKQLQLLSLSPVKSVRSSLRCTGKRRRKSGT</sequence>
<protein>
    <submittedName>
        <fullName evidence="1">Uncharacterized protein</fullName>
    </submittedName>
</protein>
<reference evidence="1" key="1">
    <citation type="submission" date="2014-11" db="EMBL/GenBank/DDBJ databases">
        <authorList>
            <person name="Amaro Gonzalez C."/>
        </authorList>
    </citation>
    <scope>NUCLEOTIDE SEQUENCE</scope>
</reference>
<evidence type="ECO:0000313" key="1">
    <source>
        <dbReference type="EMBL" id="JAI02485.1"/>
    </source>
</evidence>